<dbReference type="Proteomes" id="UP001165960">
    <property type="component" value="Unassembled WGS sequence"/>
</dbReference>
<gene>
    <name evidence="1" type="ORF">DSO57_1031057</name>
</gene>
<comment type="caution">
    <text evidence="1">The sequence shown here is derived from an EMBL/GenBank/DDBJ whole genome shotgun (WGS) entry which is preliminary data.</text>
</comment>
<evidence type="ECO:0000313" key="2">
    <source>
        <dbReference type="Proteomes" id="UP001165960"/>
    </source>
</evidence>
<organism evidence="1 2">
    <name type="scientific">Entomophthora muscae</name>
    <dbReference type="NCBI Taxonomy" id="34485"/>
    <lineage>
        <taxon>Eukaryota</taxon>
        <taxon>Fungi</taxon>
        <taxon>Fungi incertae sedis</taxon>
        <taxon>Zoopagomycota</taxon>
        <taxon>Entomophthoromycotina</taxon>
        <taxon>Entomophthoromycetes</taxon>
        <taxon>Entomophthorales</taxon>
        <taxon>Entomophthoraceae</taxon>
        <taxon>Entomophthora</taxon>
    </lineage>
</organism>
<dbReference type="EMBL" id="QTSX02003770">
    <property type="protein sequence ID" value="KAJ9068204.1"/>
    <property type="molecule type" value="Genomic_DNA"/>
</dbReference>
<name>A0ACC2T0Z3_9FUNG</name>
<evidence type="ECO:0000313" key="1">
    <source>
        <dbReference type="EMBL" id="KAJ9068204.1"/>
    </source>
</evidence>
<accession>A0ACC2T0Z3</accession>
<proteinExistence type="predicted"/>
<sequence>MVTKSLFPADHTFTKFQGFVKLLGKEYLIKIRFSQPIFIYSLCDETLGKSLNEKGISIEACPTLSLILKPHLNLINQKLSQFSNFDEFWTDINQLLEKEDFPAQAELVKSGILVSEGQTLPSYYATVLKDIEFLGWDKVEYLCPDLRQLRFKMRDLHGRTHIVHVDIPALYPLLPPSLVVETPNFSAQDISLPLALKGEESWFKYLIEETTKLLEKFNDFWLVMDELDTETTILEPHPILRSHCHRRISLQALCSLEVEIDPIHPRAIPVFRLYGPNRRVQPLKASLEQKISQWNHDCTPKENFENALGLSFKESITADANQNQLQECGICYSYRILTQVIDGSSQTPTLVCDNPSCNSVFHHSCLFESIKSLPSSRRSYKVWFGSCPYCNEVICDFFRWRFNYFIPANECH</sequence>
<keyword evidence="2" id="KW-1185">Reference proteome</keyword>
<protein>
    <submittedName>
        <fullName evidence="1">Uncharacterized protein</fullName>
    </submittedName>
</protein>
<reference evidence="1" key="1">
    <citation type="submission" date="2022-04" db="EMBL/GenBank/DDBJ databases">
        <title>Genome of the entomopathogenic fungus Entomophthora muscae.</title>
        <authorList>
            <person name="Elya C."/>
            <person name="Lovett B.R."/>
            <person name="Lee E."/>
            <person name="Macias A.M."/>
            <person name="Hajek A.E."/>
            <person name="De Bivort B.L."/>
            <person name="Kasson M.T."/>
            <person name="De Fine Licht H.H."/>
            <person name="Stajich J.E."/>
        </authorList>
    </citation>
    <scope>NUCLEOTIDE SEQUENCE</scope>
    <source>
        <strain evidence="1">Berkeley</strain>
    </source>
</reference>